<organism evidence="2 3">
    <name type="scientific">Streptomyces sulfonofaciens</name>
    <dbReference type="NCBI Taxonomy" id="68272"/>
    <lineage>
        <taxon>Bacteria</taxon>
        <taxon>Bacillati</taxon>
        <taxon>Actinomycetota</taxon>
        <taxon>Actinomycetes</taxon>
        <taxon>Kitasatosporales</taxon>
        <taxon>Streptomycetaceae</taxon>
        <taxon>Streptomyces</taxon>
    </lineage>
</organism>
<sequence length="202" mass="21559">MTPGPAREPQARGGPEDGVPHEDGVPRCEDLAAVVADMPTLGRVGDLALLLSRLPQHMPLVLDAHVRAAEDGADGAYTVTPRLVDVVLDGGTDSARAGVGLQLGMVLMRAGLDEGAQADLAGRRDLPPRNAFERARHLIDRGHLRQGLTALAEVQEYISVLLDWETARWLENGDLTDSLGIEALRAGHTADRLHALAGQMPR</sequence>
<feature type="compositionally biased region" description="Basic and acidic residues" evidence="1">
    <location>
        <begin position="14"/>
        <end position="25"/>
    </location>
</feature>
<proteinExistence type="predicted"/>
<dbReference type="EMBL" id="BNCD01000015">
    <property type="protein sequence ID" value="GHH84566.1"/>
    <property type="molecule type" value="Genomic_DNA"/>
</dbReference>
<name>A0A919L6J5_9ACTN</name>
<accession>A0A919L6J5</accession>
<keyword evidence="3" id="KW-1185">Reference proteome</keyword>
<reference evidence="2" key="2">
    <citation type="submission" date="2020-09" db="EMBL/GenBank/DDBJ databases">
        <authorList>
            <person name="Sun Q."/>
            <person name="Ohkuma M."/>
        </authorList>
    </citation>
    <scope>NUCLEOTIDE SEQUENCE</scope>
    <source>
        <strain evidence="2">JCM 5069</strain>
    </source>
</reference>
<reference evidence="2" key="1">
    <citation type="journal article" date="2014" name="Int. J. Syst. Evol. Microbiol.">
        <title>Complete genome sequence of Corynebacterium casei LMG S-19264T (=DSM 44701T), isolated from a smear-ripened cheese.</title>
        <authorList>
            <consortium name="US DOE Joint Genome Institute (JGI-PGF)"/>
            <person name="Walter F."/>
            <person name="Albersmeier A."/>
            <person name="Kalinowski J."/>
            <person name="Ruckert C."/>
        </authorList>
    </citation>
    <scope>NUCLEOTIDE SEQUENCE</scope>
    <source>
        <strain evidence="2">JCM 5069</strain>
    </source>
</reference>
<dbReference type="Proteomes" id="UP000603708">
    <property type="component" value="Unassembled WGS sequence"/>
</dbReference>
<evidence type="ECO:0000313" key="3">
    <source>
        <dbReference type="Proteomes" id="UP000603708"/>
    </source>
</evidence>
<evidence type="ECO:0000256" key="1">
    <source>
        <dbReference type="SAM" id="MobiDB-lite"/>
    </source>
</evidence>
<protein>
    <submittedName>
        <fullName evidence="2">Uncharacterized protein</fullName>
    </submittedName>
</protein>
<feature type="region of interest" description="Disordered" evidence="1">
    <location>
        <begin position="1"/>
        <end position="25"/>
    </location>
</feature>
<gene>
    <name evidence="2" type="ORF">GCM10018793_49320</name>
</gene>
<comment type="caution">
    <text evidence="2">The sequence shown here is derived from an EMBL/GenBank/DDBJ whole genome shotgun (WGS) entry which is preliminary data.</text>
</comment>
<dbReference type="AlphaFoldDB" id="A0A919L6J5"/>
<evidence type="ECO:0000313" key="2">
    <source>
        <dbReference type="EMBL" id="GHH84566.1"/>
    </source>
</evidence>